<dbReference type="PANTHER" id="PTHR24171">
    <property type="entry name" value="ANKYRIN REPEAT DOMAIN-CONTAINING PROTEIN 39-RELATED"/>
    <property type="match status" value="1"/>
</dbReference>
<feature type="transmembrane region" description="Helical" evidence="3">
    <location>
        <begin position="132"/>
        <end position="158"/>
    </location>
</feature>
<dbReference type="Gene3D" id="1.25.40.20">
    <property type="entry name" value="Ankyrin repeat-containing domain"/>
    <property type="match status" value="1"/>
</dbReference>
<dbReference type="AlphaFoldDB" id="A0A382EBH5"/>
<keyword evidence="3" id="KW-0812">Transmembrane</keyword>
<keyword evidence="2" id="KW-0040">ANK repeat</keyword>
<dbReference type="GO" id="GO:0004842">
    <property type="term" value="F:ubiquitin-protein transferase activity"/>
    <property type="evidence" value="ECO:0007669"/>
    <property type="project" value="TreeGrafter"/>
</dbReference>
<evidence type="ECO:0000256" key="2">
    <source>
        <dbReference type="ARBA" id="ARBA00023043"/>
    </source>
</evidence>
<dbReference type="GO" id="GO:0085020">
    <property type="term" value="P:protein K6-linked ubiquitination"/>
    <property type="evidence" value="ECO:0007669"/>
    <property type="project" value="TreeGrafter"/>
</dbReference>
<evidence type="ECO:0000256" key="3">
    <source>
        <dbReference type="SAM" id="Phobius"/>
    </source>
</evidence>
<keyword evidence="3" id="KW-1133">Transmembrane helix</keyword>
<sequence length="377" mass="41016">MNPDELTAKIKEQKYPPGVRFVFLLALSAFTAFLSIHLASAGVADRSGNWVLFAISTVMSLSVFVIALLPWAKDRRKRTFVTGLALFLVGTLFLIADLDRAGWLYFLPAIFLACSMLYLTRHGFVPNHQRRPVGVSGYILLGMTILLTMGLTIVFEALDDSSDVILLLSAPFWLLIGGILLKITGSGKRHLAPIKPLLFTGELSILYSFVLLAFLAEAVDSRGGKADSFFIIAFFSSSLFSICVFFRGLLGNWLCGRLFGKTKTAPSKTPDISIHEAAGIGSVKAVKQHLSSGTNLNAKDVDGDTPLHKAALMGHKKITKLLAAAGADINIKNNNNETPLDRAISFKRTKITKLLHEQAATPVRKPAMFLSNYGGFA</sequence>
<feature type="transmembrane region" description="Helical" evidence="3">
    <location>
        <begin position="228"/>
        <end position="250"/>
    </location>
</feature>
<evidence type="ECO:0000256" key="1">
    <source>
        <dbReference type="ARBA" id="ARBA00022737"/>
    </source>
</evidence>
<feature type="transmembrane region" description="Helical" evidence="3">
    <location>
        <begin position="79"/>
        <end position="96"/>
    </location>
</feature>
<keyword evidence="1" id="KW-0677">Repeat</keyword>
<gene>
    <name evidence="4" type="ORF">METZ01_LOCUS200613</name>
</gene>
<feature type="transmembrane region" description="Helical" evidence="3">
    <location>
        <begin position="164"/>
        <end position="185"/>
    </location>
</feature>
<dbReference type="SMART" id="SM00248">
    <property type="entry name" value="ANK"/>
    <property type="match status" value="2"/>
</dbReference>
<accession>A0A382EBH5</accession>
<dbReference type="EMBL" id="UINC01043561">
    <property type="protein sequence ID" value="SVB47759.1"/>
    <property type="molecule type" value="Genomic_DNA"/>
</dbReference>
<proteinExistence type="predicted"/>
<dbReference type="PROSITE" id="PS50088">
    <property type="entry name" value="ANK_REPEAT"/>
    <property type="match status" value="1"/>
</dbReference>
<dbReference type="InterPro" id="IPR002110">
    <property type="entry name" value="Ankyrin_rpt"/>
</dbReference>
<evidence type="ECO:0000313" key="4">
    <source>
        <dbReference type="EMBL" id="SVB47759.1"/>
    </source>
</evidence>
<keyword evidence="3" id="KW-0472">Membrane</keyword>
<reference evidence="4" key="1">
    <citation type="submission" date="2018-05" db="EMBL/GenBank/DDBJ databases">
        <authorList>
            <person name="Lanie J.A."/>
            <person name="Ng W.-L."/>
            <person name="Kazmierczak K.M."/>
            <person name="Andrzejewski T.M."/>
            <person name="Davidsen T.M."/>
            <person name="Wayne K.J."/>
            <person name="Tettelin H."/>
            <person name="Glass J.I."/>
            <person name="Rusch D."/>
            <person name="Podicherti R."/>
            <person name="Tsui H.-C.T."/>
            <person name="Winkler M.E."/>
        </authorList>
    </citation>
    <scope>NUCLEOTIDE SEQUENCE</scope>
</reference>
<dbReference type="GO" id="GO:0070531">
    <property type="term" value="C:BRCA1-A complex"/>
    <property type="evidence" value="ECO:0007669"/>
    <property type="project" value="TreeGrafter"/>
</dbReference>
<dbReference type="InterPro" id="IPR036770">
    <property type="entry name" value="Ankyrin_rpt-contain_sf"/>
</dbReference>
<dbReference type="GO" id="GO:0031436">
    <property type="term" value="C:BRCA1-BARD1 complex"/>
    <property type="evidence" value="ECO:0007669"/>
    <property type="project" value="TreeGrafter"/>
</dbReference>
<feature type="non-terminal residue" evidence="4">
    <location>
        <position position="377"/>
    </location>
</feature>
<feature type="transmembrane region" description="Helical" evidence="3">
    <location>
        <begin position="197"/>
        <end position="216"/>
    </location>
</feature>
<name>A0A382EBH5_9ZZZZ</name>
<feature type="transmembrane region" description="Helical" evidence="3">
    <location>
        <begin position="50"/>
        <end position="72"/>
    </location>
</feature>
<dbReference type="PANTHER" id="PTHR24171:SF8">
    <property type="entry name" value="BRCA1-ASSOCIATED RING DOMAIN PROTEIN 1"/>
    <property type="match status" value="1"/>
</dbReference>
<organism evidence="4">
    <name type="scientific">marine metagenome</name>
    <dbReference type="NCBI Taxonomy" id="408172"/>
    <lineage>
        <taxon>unclassified sequences</taxon>
        <taxon>metagenomes</taxon>
        <taxon>ecological metagenomes</taxon>
    </lineage>
</organism>
<protein>
    <submittedName>
        <fullName evidence="4">Uncharacterized protein</fullName>
    </submittedName>
</protein>
<dbReference type="Pfam" id="PF12796">
    <property type="entry name" value="Ank_2"/>
    <property type="match status" value="1"/>
</dbReference>
<dbReference type="PROSITE" id="PS50297">
    <property type="entry name" value="ANK_REP_REGION"/>
    <property type="match status" value="1"/>
</dbReference>
<feature type="transmembrane region" description="Helical" evidence="3">
    <location>
        <begin position="21"/>
        <end position="44"/>
    </location>
</feature>
<feature type="transmembrane region" description="Helical" evidence="3">
    <location>
        <begin position="102"/>
        <end position="120"/>
    </location>
</feature>
<dbReference type="SUPFAM" id="SSF48403">
    <property type="entry name" value="Ankyrin repeat"/>
    <property type="match status" value="1"/>
</dbReference>